<keyword evidence="2" id="KW-1185">Reference proteome</keyword>
<gene>
    <name evidence="1" type="ORF">H8693_00640</name>
</gene>
<name>A0A926HUZ7_9FIRM</name>
<evidence type="ECO:0000313" key="2">
    <source>
        <dbReference type="Proteomes" id="UP000617951"/>
    </source>
</evidence>
<organism evidence="1 2">
    <name type="scientific">Guopingia tenuis</name>
    <dbReference type="NCBI Taxonomy" id="2763656"/>
    <lineage>
        <taxon>Bacteria</taxon>
        <taxon>Bacillati</taxon>
        <taxon>Bacillota</taxon>
        <taxon>Clostridia</taxon>
        <taxon>Christensenellales</taxon>
        <taxon>Christensenellaceae</taxon>
        <taxon>Guopingia</taxon>
    </lineage>
</organism>
<proteinExistence type="predicted"/>
<evidence type="ECO:0000313" key="1">
    <source>
        <dbReference type="EMBL" id="MBC8537439.1"/>
    </source>
</evidence>
<dbReference type="EMBL" id="JACRSS010000001">
    <property type="protein sequence ID" value="MBC8537439.1"/>
    <property type="molecule type" value="Genomic_DNA"/>
</dbReference>
<reference evidence="1" key="1">
    <citation type="submission" date="2020-08" db="EMBL/GenBank/DDBJ databases">
        <title>Genome public.</title>
        <authorList>
            <person name="Liu C."/>
            <person name="Sun Q."/>
        </authorList>
    </citation>
    <scope>NUCLEOTIDE SEQUENCE</scope>
    <source>
        <strain evidence="1">NSJ-63</strain>
    </source>
</reference>
<protein>
    <submittedName>
        <fullName evidence="1">Uncharacterized protein</fullName>
    </submittedName>
</protein>
<dbReference type="AlphaFoldDB" id="A0A926HUZ7"/>
<sequence>MDCKFLILNYPSIEKPTDDTALQSIRQCDLFFRKKSPAADNLNRFLQLFFGGRDNLLFLSLRRSGKNRNIVFRHDNFLDTPILKSLSFTQLPQRLLRVANVIAAVHNKIAASIAGKTAAVNKFFKNLRNLPGIRRADKHIGRVGVKIPGFIFFYQRVGRNQAVIQLLRSEFCQVSAVSCTRKINNHPRFSYIRHFFFIHTTGRTFIISQAPGIFLAGSMTVHPPHPLYPRKLLHFPIFTHSIPAMNWRGLSKCKAAT</sequence>
<dbReference type="Proteomes" id="UP000617951">
    <property type="component" value="Unassembled WGS sequence"/>
</dbReference>
<accession>A0A926HUZ7</accession>
<comment type="caution">
    <text evidence="1">The sequence shown here is derived from an EMBL/GenBank/DDBJ whole genome shotgun (WGS) entry which is preliminary data.</text>
</comment>